<dbReference type="EMBL" id="JAIWYP010000012">
    <property type="protein sequence ID" value="KAH3730716.1"/>
    <property type="molecule type" value="Genomic_DNA"/>
</dbReference>
<dbReference type="AlphaFoldDB" id="A0A9D4J7G7"/>
<sequence length="145" mass="16369">MAHISLSVSVVVCGRAYLGAMPPAKAKEAEIKVNHFLPLVGFQEGETMDAALRWDVALEVANRYMQKTYQPGSVFSNIGTFLTFLGWAREQGLALQNIFDEAQRNIREYLAATRKQVVVDREVERRVAERATLPEDKDIDVDDQR</sequence>
<reference evidence="2" key="1">
    <citation type="journal article" date="2019" name="bioRxiv">
        <title>The Genome of the Zebra Mussel, Dreissena polymorpha: A Resource for Invasive Species Research.</title>
        <authorList>
            <person name="McCartney M.A."/>
            <person name="Auch B."/>
            <person name="Kono T."/>
            <person name="Mallez S."/>
            <person name="Zhang Y."/>
            <person name="Obille A."/>
            <person name="Becker A."/>
            <person name="Abrahante J.E."/>
            <person name="Garbe J."/>
            <person name="Badalamenti J.P."/>
            <person name="Herman A."/>
            <person name="Mangelson H."/>
            <person name="Liachko I."/>
            <person name="Sullivan S."/>
            <person name="Sone E.D."/>
            <person name="Koren S."/>
            <person name="Silverstein K.A.T."/>
            <person name="Beckman K.B."/>
            <person name="Gohl D.M."/>
        </authorList>
    </citation>
    <scope>NUCLEOTIDE SEQUENCE</scope>
    <source>
        <strain evidence="2">Duluth1</strain>
        <tissue evidence="2">Whole animal</tissue>
    </source>
</reference>
<gene>
    <name evidence="1" type="ORF">DPMN_056708</name>
    <name evidence="2" type="ORF">DPMN_154968</name>
</gene>
<evidence type="ECO:0000313" key="3">
    <source>
        <dbReference type="Proteomes" id="UP000828390"/>
    </source>
</evidence>
<evidence type="ECO:0000313" key="1">
    <source>
        <dbReference type="EMBL" id="KAH3730716.1"/>
    </source>
</evidence>
<name>A0A9D4J7G7_DREPO</name>
<dbReference type="EMBL" id="JAIWYP010000007">
    <property type="protein sequence ID" value="KAH3801320.1"/>
    <property type="molecule type" value="Genomic_DNA"/>
</dbReference>
<reference evidence="2" key="2">
    <citation type="submission" date="2020-11" db="EMBL/GenBank/DDBJ databases">
        <authorList>
            <person name="McCartney M.A."/>
            <person name="Auch B."/>
            <person name="Kono T."/>
            <person name="Mallez S."/>
            <person name="Becker A."/>
            <person name="Gohl D.M."/>
            <person name="Silverstein K.A.T."/>
            <person name="Koren S."/>
            <person name="Bechman K.B."/>
            <person name="Herman A."/>
            <person name="Abrahante J.E."/>
            <person name="Garbe J."/>
        </authorList>
    </citation>
    <scope>NUCLEOTIDE SEQUENCE</scope>
    <source>
        <strain evidence="2">Duluth1</strain>
        <tissue evidence="2">Whole animal</tissue>
    </source>
</reference>
<keyword evidence="3" id="KW-1185">Reference proteome</keyword>
<proteinExistence type="predicted"/>
<organism evidence="2 3">
    <name type="scientific">Dreissena polymorpha</name>
    <name type="common">Zebra mussel</name>
    <name type="synonym">Mytilus polymorpha</name>
    <dbReference type="NCBI Taxonomy" id="45954"/>
    <lineage>
        <taxon>Eukaryota</taxon>
        <taxon>Metazoa</taxon>
        <taxon>Spiralia</taxon>
        <taxon>Lophotrochozoa</taxon>
        <taxon>Mollusca</taxon>
        <taxon>Bivalvia</taxon>
        <taxon>Autobranchia</taxon>
        <taxon>Heteroconchia</taxon>
        <taxon>Euheterodonta</taxon>
        <taxon>Imparidentia</taxon>
        <taxon>Neoheterodontei</taxon>
        <taxon>Myida</taxon>
        <taxon>Dreissenoidea</taxon>
        <taxon>Dreissenidae</taxon>
        <taxon>Dreissena</taxon>
    </lineage>
</organism>
<dbReference type="Proteomes" id="UP000828390">
    <property type="component" value="Unassembled WGS sequence"/>
</dbReference>
<evidence type="ECO:0000313" key="2">
    <source>
        <dbReference type="EMBL" id="KAH3801320.1"/>
    </source>
</evidence>
<comment type="caution">
    <text evidence="2">The sequence shown here is derived from an EMBL/GenBank/DDBJ whole genome shotgun (WGS) entry which is preliminary data.</text>
</comment>
<accession>A0A9D4J7G7</accession>
<protein>
    <submittedName>
        <fullName evidence="2">Uncharacterized protein</fullName>
    </submittedName>
</protein>